<dbReference type="Gene3D" id="2.120.10.30">
    <property type="entry name" value="TolB, C-terminal domain"/>
    <property type="match status" value="1"/>
</dbReference>
<dbReference type="EMBL" id="JBGBPY010000001">
    <property type="protein sequence ID" value="MEY2182620.1"/>
    <property type="molecule type" value="Genomic_DNA"/>
</dbReference>
<keyword evidence="2" id="KW-1185">Reference proteome</keyword>
<protein>
    <submittedName>
        <fullName evidence="1">Uncharacterized protein</fullName>
    </submittedName>
</protein>
<dbReference type="Pfam" id="PF07676">
    <property type="entry name" value="PD40"/>
    <property type="match status" value="1"/>
</dbReference>
<dbReference type="InterPro" id="IPR011659">
    <property type="entry name" value="WD40"/>
</dbReference>
<accession>A0ABV4AQH5</accession>
<dbReference type="Proteomes" id="UP001562159">
    <property type="component" value="Unassembled WGS sequence"/>
</dbReference>
<dbReference type="SUPFAM" id="SSF82171">
    <property type="entry name" value="DPP6 N-terminal domain-like"/>
    <property type="match status" value="1"/>
</dbReference>
<name>A0ABV4AQH5_9GAMM</name>
<organism evidence="1 2">
    <name type="scientific">Rhodanobacter humi</name>
    <dbReference type="NCBI Taxonomy" id="1888173"/>
    <lineage>
        <taxon>Bacteria</taxon>
        <taxon>Pseudomonadati</taxon>
        <taxon>Pseudomonadota</taxon>
        <taxon>Gammaproteobacteria</taxon>
        <taxon>Lysobacterales</taxon>
        <taxon>Rhodanobacteraceae</taxon>
        <taxon>Rhodanobacter</taxon>
    </lineage>
</organism>
<gene>
    <name evidence="1" type="ORF">AB7878_09335</name>
</gene>
<proteinExistence type="predicted"/>
<comment type="caution">
    <text evidence="1">The sequence shown here is derived from an EMBL/GenBank/DDBJ whole genome shotgun (WGS) entry which is preliminary data.</text>
</comment>
<evidence type="ECO:0000313" key="1">
    <source>
        <dbReference type="EMBL" id="MEY2182620.1"/>
    </source>
</evidence>
<evidence type="ECO:0000313" key="2">
    <source>
        <dbReference type="Proteomes" id="UP001562159"/>
    </source>
</evidence>
<dbReference type="InterPro" id="IPR011042">
    <property type="entry name" value="6-blade_b-propeller_TolB-like"/>
</dbReference>
<reference evidence="1 2" key="1">
    <citation type="submission" date="2024-07" db="EMBL/GenBank/DDBJ databases">
        <title>Molecular mechanisms and environmental adaptations of flagellar loss and biofilm growth of Rhodanobacter under environmental stress.</title>
        <authorList>
            <person name="Chen M."/>
        </authorList>
    </citation>
    <scope>NUCLEOTIDE SEQUENCE [LARGE SCALE GENOMIC DNA]</scope>
    <source>
        <strain evidence="1 2">RS22</strain>
    </source>
</reference>
<sequence length="307" mass="33204">MPEILAPGVISGPASVDSAAFTPDGDTLVFDLSNWPAHDHAIMISQRVNGAWSTPRLAPFSGQWEDHDPAMAPDGSYLIYSSNRPATADGKPLATVSSRTGKLVPSGDMHLWRVDRDAHGWGTPTPLPDVVNISMQMYGASIAADGTLYFDSPGPRRGGATHLYRATCRDGHYLAPTRLSLGDATSHEYDTAIAPDQSFIVYDVADGGGASPRLHIAFREGDHWSQPVDMGDALNRYQPSSAHLGPDGRTLYFAGRHADPVRYPRARAQALRDVARTLAWDHDVDHLWRVSLAPWLDAHRASGGGLP</sequence>